<dbReference type="SMART" id="SM00304">
    <property type="entry name" value="HAMP"/>
    <property type="match status" value="1"/>
</dbReference>
<keyword evidence="4" id="KW-0812">Transmembrane</keyword>
<dbReference type="Proteomes" id="UP000010797">
    <property type="component" value="Chromosome"/>
</dbReference>
<dbReference type="PANTHER" id="PTHR32089">
    <property type="entry name" value="METHYL-ACCEPTING CHEMOTAXIS PROTEIN MCPB"/>
    <property type="match status" value="1"/>
</dbReference>
<protein>
    <submittedName>
        <fullName evidence="7">Methyl-accepting chemotaxis protein</fullName>
    </submittedName>
</protein>
<keyword evidence="1 3" id="KW-0807">Transducer</keyword>
<dbReference type="GO" id="GO:0004888">
    <property type="term" value="F:transmembrane signaling receptor activity"/>
    <property type="evidence" value="ECO:0007669"/>
    <property type="project" value="InterPro"/>
</dbReference>
<organism evidence="7 8">
    <name type="scientific">Desulfitobacterium dichloroeliminans (strain LMG P-21439 / DCA1)</name>
    <dbReference type="NCBI Taxonomy" id="871963"/>
    <lineage>
        <taxon>Bacteria</taxon>
        <taxon>Bacillati</taxon>
        <taxon>Bacillota</taxon>
        <taxon>Clostridia</taxon>
        <taxon>Eubacteriales</taxon>
        <taxon>Desulfitobacteriaceae</taxon>
        <taxon>Desulfitobacterium</taxon>
    </lineage>
</organism>
<dbReference type="EMBL" id="CP003344">
    <property type="protein sequence ID" value="AGA68674.1"/>
    <property type="molecule type" value="Genomic_DNA"/>
</dbReference>
<dbReference type="Gene3D" id="1.10.287.950">
    <property type="entry name" value="Methyl-accepting chemotaxis protein"/>
    <property type="match status" value="1"/>
</dbReference>
<dbReference type="STRING" id="871963.Desdi_1160"/>
<dbReference type="SMART" id="SM00283">
    <property type="entry name" value="MA"/>
    <property type="match status" value="1"/>
</dbReference>
<name>L0F4B2_DESDL</name>
<evidence type="ECO:0000313" key="8">
    <source>
        <dbReference type="Proteomes" id="UP000010797"/>
    </source>
</evidence>
<dbReference type="InterPro" id="IPR004089">
    <property type="entry name" value="MCPsignal_dom"/>
</dbReference>
<dbReference type="PRINTS" id="PR00260">
    <property type="entry name" value="CHEMTRNSDUCR"/>
</dbReference>
<keyword evidence="4" id="KW-1133">Transmembrane helix</keyword>
<dbReference type="PANTHER" id="PTHR32089:SF112">
    <property type="entry name" value="LYSOZYME-LIKE PROTEIN-RELATED"/>
    <property type="match status" value="1"/>
</dbReference>
<dbReference type="OrthoDB" id="5392220at2"/>
<evidence type="ECO:0000256" key="2">
    <source>
        <dbReference type="ARBA" id="ARBA00029447"/>
    </source>
</evidence>
<dbReference type="SUPFAM" id="SSF58104">
    <property type="entry name" value="Methyl-accepting chemotaxis protein (MCP) signaling domain"/>
    <property type="match status" value="1"/>
</dbReference>
<sequence>MKISFKIGLANFILVLLIIILGSTFVITEQRTINRFNDLAENNYPLQILLKDIQVNIQGRGMSELSFIVTQDTMHLEMISHQTDAIKASLDQAKTLNNDIAESERIEILEKDLEEYLILSQMVENKVKSKDIAGAQKIHYGEEMMAIDQLNKDVSELLEHKTKAVAANIENIRQISTRGLTLAFTISIIFVLLAALSWLWLTKTIVNPLRNLTEVSSKIANGDLSLRLNIRHQAKDEVQLLSNHFGIMVDNLRGVIQQVQHNVLTAKQTVDTLAIQMEGAQASSEEMAASIEEVAGHLHTQQKGIEDIVEAVNRTAEGIIQIEQMESTTLDVVRQNRIQALAGNETNQRAIDQMGKMVLQEQQMTGKIQQLVVESEQIQSIVEIITGLAAQTNLLALNAAIEAARAGSHGQGFAVVAEEVRKLAEQSANSAKEIALISSSIRQGMQNVVEVMQVTTQVVEQGMESVRESGEGFEQILNASNEAVTTVEQVNQAIQRISAEAQVIEKSIQEISLASRNVNQSAEQIQAGSQEEAAAMVEITTQIQDFVTILQDLKKKVDQFIV</sequence>
<dbReference type="Pfam" id="PF00015">
    <property type="entry name" value="MCPsignal"/>
    <property type="match status" value="1"/>
</dbReference>
<feature type="domain" description="HAMP" evidence="6">
    <location>
        <begin position="203"/>
        <end position="257"/>
    </location>
</feature>
<accession>L0F4B2</accession>
<evidence type="ECO:0000259" key="6">
    <source>
        <dbReference type="PROSITE" id="PS50885"/>
    </source>
</evidence>
<evidence type="ECO:0000256" key="3">
    <source>
        <dbReference type="PROSITE-ProRule" id="PRU00284"/>
    </source>
</evidence>
<dbReference type="Pfam" id="PF00672">
    <property type="entry name" value="HAMP"/>
    <property type="match status" value="1"/>
</dbReference>
<dbReference type="GO" id="GO:0007165">
    <property type="term" value="P:signal transduction"/>
    <property type="evidence" value="ECO:0007669"/>
    <property type="project" value="UniProtKB-KW"/>
</dbReference>
<proteinExistence type="inferred from homology"/>
<evidence type="ECO:0000256" key="4">
    <source>
        <dbReference type="SAM" id="Phobius"/>
    </source>
</evidence>
<dbReference type="HOGENOM" id="CLU_000445_107_27_9"/>
<feature type="domain" description="Methyl-accepting transducer" evidence="5">
    <location>
        <begin position="276"/>
        <end position="512"/>
    </location>
</feature>
<evidence type="ECO:0000313" key="7">
    <source>
        <dbReference type="EMBL" id="AGA68674.1"/>
    </source>
</evidence>
<dbReference type="PROSITE" id="PS50111">
    <property type="entry name" value="CHEMOTAXIS_TRANSDUC_2"/>
    <property type="match status" value="1"/>
</dbReference>
<evidence type="ECO:0000259" key="5">
    <source>
        <dbReference type="PROSITE" id="PS50111"/>
    </source>
</evidence>
<evidence type="ECO:0000256" key="1">
    <source>
        <dbReference type="ARBA" id="ARBA00023224"/>
    </source>
</evidence>
<dbReference type="eggNOG" id="COG0840">
    <property type="taxonomic scope" value="Bacteria"/>
</dbReference>
<dbReference type="CDD" id="cd06225">
    <property type="entry name" value="HAMP"/>
    <property type="match status" value="1"/>
</dbReference>
<dbReference type="AlphaFoldDB" id="L0F4B2"/>
<dbReference type="PROSITE" id="PS50885">
    <property type="entry name" value="HAMP"/>
    <property type="match status" value="1"/>
</dbReference>
<dbReference type="RefSeq" id="WP_015261670.1">
    <property type="nucleotide sequence ID" value="NC_019903.1"/>
</dbReference>
<reference evidence="8" key="1">
    <citation type="submission" date="2012-02" db="EMBL/GenBank/DDBJ databases">
        <title>Complete sequence of Desulfitobacterium dichloroeliminans LMG P-21439.</title>
        <authorList>
            <person name="Lucas S."/>
            <person name="Han J."/>
            <person name="Lapidus A."/>
            <person name="Cheng J.-F."/>
            <person name="Goodwin L."/>
            <person name="Pitluck S."/>
            <person name="Peters L."/>
            <person name="Ovchinnikova G."/>
            <person name="Teshima H."/>
            <person name="Detter J.C."/>
            <person name="Han C."/>
            <person name="Tapia R."/>
            <person name="Land M."/>
            <person name="Hauser L."/>
            <person name="Kyrpides N."/>
            <person name="Ivanova N."/>
            <person name="Pagani I."/>
            <person name="Kruse T."/>
            <person name="de Vos W.M."/>
            <person name="Boon N."/>
            <person name="Smidt H."/>
            <person name="Woyke T."/>
        </authorList>
    </citation>
    <scope>NUCLEOTIDE SEQUENCE [LARGE SCALE GENOMIC DNA]</scope>
    <source>
        <strain evidence="8">LMG P-21439 / DCA1</strain>
    </source>
</reference>
<feature type="transmembrane region" description="Helical" evidence="4">
    <location>
        <begin position="180"/>
        <end position="201"/>
    </location>
</feature>
<keyword evidence="8" id="KW-1185">Reference proteome</keyword>
<dbReference type="GO" id="GO:0016020">
    <property type="term" value="C:membrane"/>
    <property type="evidence" value="ECO:0007669"/>
    <property type="project" value="InterPro"/>
</dbReference>
<dbReference type="GO" id="GO:0006935">
    <property type="term" value="P:chemotaxis"/>
    <property type="evidence" value="ECO:0007669"/>
    <property type="project" value="InterPro"/>
</dbReference>
<comment type="similarity">
    <text evidence="2">Belongs to the methyl-accepting chemotaxis (MCP) protein family.</text>
</comment>
<gene>
    <name evidence="7" type="ordered locus">Desdi_1160</name>
</gene>
<dbReference type="InterPro" id="IPR003660">
    <property type="entry name" value="HAMP_dom"/>
</dbReference>
<dbReference type="KEGG" id="ddl:Desdi_1160"/>
<feature type="transmembrane region" description="Helical" evidence="4">
    <location>
        <begin position="6"/>
        <end position="27"/>
    </location>
</feature>
<keyword evidence="4" id="KW-0472">Membrane</keyword>
<dbReference type="InterPro" id="IPR004090">
    <property type="entry name" value="Chemotax_Me-accpt_rcpt"/>
</dbReference>